<feature type="domain" description="HAMP" evidence="6">
    <location>
        <begin position="226"/>
        <end position="278"/>
    </location>
</feature>
<evidence type="ECO:0000256" key="4">
    <source>
        <dbReference type="SAM" id="Phobius"/>
    </source>
</evidence>
<dbReference type="Proteomes" id="UP000636888">
    <property type="component" value="Unassembled WGS sequence"/>
</dbReference>
<evidence type="ECO:0000256" key="3">
    <source>
        <dbReference type="PROSITE-ProRule" id="PRU00284"/>
    </source>
</evidence>
<dbReference type="EMBL" id="JAEMHM010000027">
    <property type="protein sequence ID" value="MBJ6727679.1"/>
    <property type="molecule type" value="Genomic_DNA"/>
</dbReference>
<keyword evidence="4" id="KW-1133">Transmembrane helix</keyword>
<dbReference type="PROSITE" id="PS50111">
    <property type="entry name" value="CHEMOTAXIS_TRANSDUC_2"/>
    <property type="match status" value="1"/>
</dbReference>
<dbReference type="Pfam" id="PF00015">
    <property type="entry name" value="MCPsignal"/>
    <property type="match status" value="1"/>
</dbReference>
<keyword evidence="4" id="KW-0812">Transmembrane</keyword>
<evidence type="ECO:0000256" key="2">
    <source>
        <dbReference type="ARBA" id="ARBA00029447"/>
    </source>
</evidence>
<comment type="similarity">
    <text evidence="2">Belongs to the methyl-accepting chemotaxis (MCP) protein family.</text>
</comment>
<evidence type="ECO:0000313" key="8">
    <source>
        <dbReference type="Proteomes" id="UP000636888"/>
    </source>
</evidence>
<dbReference type="PANTHER" id="PTHR43531:SF11">
    <property type="entry name" value="METHYL-ACCEPTING CHEMOTAXIS PROTEIN 3"/>
    <property type="match status" value="1"/>
</dbReference>
<evidence type="ECO:0000256" key="1">
    <source>
        <dbReference type="ARBA" id="ARBA00022500"/>
    </source>
</evidence>
<evidence type="ECO:0000259" key="6">
    <source>
        <dbReference type="PROSITE" id="PS50885"/>
    </source>
</evidence>
<dbReference type="FunFam" id="1.10.287.950:FF:000024">
    <property type="entry name" value="Methyl-accepting chemotaxis sensory transducer, class 40+24H"/>
    <property type="match status" value="1"/>
</dbReference>
<evidence type="ECO:0000313" key="7">
    <source>
        <dbReference type="EMBL" id="MBJ6727679.1"/>
    </source>
</evidence>
<gene>
    <name evidence="7" type="ORF">JFN93_23475</name>
</gene>
<dbReference type="SUPFAM" id="SSF58104">
    <property type="entry name" value="Methyl-accepting chemotaxis protein (MCP) signaling domain"/>
    <property type="match status" value="3"/>
</dbReference>
<dbReference type="GO" id="GO:0005886">
    <property type="term" value="C:plasma membrane"/>
    <property type="evidence" value="ECO:0007669"/>
    <property type="project" value="TreeGrafter"/>
</dbReference>
<keyword evidence="1" id="KW-0145">Chemotaxis</keyword>
<keyword evidence="4" id="KW-0472">Membrane</keyword>
<dbReference type="SMART" id="SM00304">
    <property type="entry name" value="HAMP"/>
    <property type="match status" value="1"/>
</dbReference>
<reference evidence="7" key="1">
    <citation type="submission" date="2020-12" db="EMBL/GenBank/DDBJ databases">
        <title>Geomonas sp. Red875, isolated from river sediment.</title>
        <authorList>
            <person name="Xu Z."/>
            <person name="Zhang Z."/>
            <person name="Masuda Y."/>
            <person name="Itoh H."/>
            <person name="Senoo K."/>
        </authorList>
    </citation>
    <scope>NUCLEOTIDE SEQUENCE</scope>
    <source>
        <strain evidence="7">Red875</strain>
    </source>
</reference>
<evidence type="ECO:0000259" key="5">
    <source>
        <dbReference type="PROSITE" id="PS50111"/>
    </source>
</evidence>
<dbReference type="InterPro" id="IPR003660">
    <property type="entry name" value="HAMP_dom"/>
</dbReference>
<dbReference type="GO" id="GO:0007165">
    <property type="term" value="P:signal transduction"/>
    <property type="evidence" value="ECO:0007669"/>
    <property type="project" value="UniProtKB-KW"/>
</dbReference>
<protein>
    <submittedName>
        <fullName evidence="7">HAMP domain-containing protein</fullName>
    </submittedName>
</protein>
<dbReference type="RefSeq" id="WP_199386818.1">
    <property type="nucleotide sequence ID" value="NZ_JAEMHM010000027.1"/>
</dbReference>
<keyword evidence="3" id="KW-0807">Transducer</keyword>
<dbReference type="SMART" id="SM00283">
    <property type="entry name" value="MA"/>
    <property type="match status" value="1"/>
</dbReference>
<dbReference type="GO" id="GO:0006935">
    <property type="term" value="P:chemotaxis"/>
    <property type="evidence" value="ECO:0007669"/>
    <property type="project" value="UniProtKB-KW"/>
</dbReference>
<feature type="domain" description="Methyl-accepting transducer" evidence="5">
    <location>
        <begin position="367"/>
        <end position="603"/>
    </location>
</feature>
<proteinExistence type="inferred from homology"/>
<dbReference type="CDD" id="cd06225">
    <property type="entry name" value="HAMP"/>
    <property type="match status" value="1"/>
</dbReference>
<dbReference type="AlphaFoldDB" id="A0A8J7SD90"/>
<name>A0A8J7SD90_9BACT</name>
<dbReference type="InterPro" id="IPR051310">
    <property type="entry name" value="MCP_chemotaxis"/>
</dbReference>
<dbReference type="PROSITE" id="PS50885">
    <property type="entry name" value="HAMP"/>
    <property type="match status" value="1"/>
</dbReference>
<organism evidence="7 8">
    <name type="scientific">Geomesophilobacter sediminis</name>
    <dbReference type="NCBI Taxonomy" id="2798584"/>
    <lineage>
        <taxon>Bacteria</taxon>
        <taxon>Pseudomonadati</taxon>
        <taxon>Thermodesulfobacteriota</taxon>
        <taxon>Desulfuromonadia</taxon>
        <taxon>Geobacterales</taxon>
        <taxon>Geobacteraceae</taxon>
        <taxon>Geomesophilobacter</taxon>
    </lineage>
</organism>
<dbReference type="PANTHER" id="PTHR43531">
    <property type="entry name" value="PROTEIN ICFG"/>
    <property type="match status" value="1"/>
</dbReference>
<dbReference type="InterPro" id="IPR004089">
    <property type="entry name" value="MCPsignal_dom"/>
</dbReference>
<accession>A0A8J7SD90</accession>
<sequence length="744" mass="79773">MRNTSIGSRLIASFLVMALIVAFTGIFGAMSMKRVVGQVQNILQQLYVQQKQVLLISVSQKNCHVSLMEAAMVSSNPEELSDHVEDYRMQRDILQAQVKNILEGNRKLGLRPVNKGSIVDQRTRKFLASWEDFEKVADQLIARKTQLMQSGVGVDAQLNRLATKELNEATDKAKTNLDDILLEVVSKINEANNQITEIQRSAGLTFAAVIFGAIVIALVLGMLATRNMVQRIKVMASAVNLGAEGNLTATVTVDSEDELGRLGHDFNEMVGKLSGMIGKVSRSSNELAGISETMSKASHSVVQAAKTQAGSVSKTSSAIVQIGASVKGVAQGVDSLSFSASESASSILEMASSVEEVVQNMEHLSQSVGEVSSSIVEMGVSIKQVGNGVVSLMEVATSTASSVMQMDSSIKQVERNANETAAISKAVRLDAETGKEAVEAVIEGMQEIKRASLITSEVIATLSDRAGDIGDILSVIDEVAEQTNLLALNAAIIAAQAGEHGKGFAVVADEIKELSERTSSSTREISQVIRGVQEETRRAVEAIEQAERSIADGELLSQKSGEALAKIVVGVSEATAQVGEIARTTVEQAKGSHMIREAMEQVSEMVAQIAKATREQGVGSELIMGAVENMKGLAAQVLASTKEQNKVGSLIAQSTASITEMIRHIKRACDEQSRGSEQIVVSVEDIQHATEANLEATRVMDEAVYKLFRQVDLLRKEMEAFKISSHVHHEQLPEVIKPAVEPAV</sequence>
<keyword evidence="8" id="KW-1185">Reference proteome</keyword>
<dbReference type="GO" id="GO:0004888">
    <property type="term" value="F:transmembrane signaling receptor activity"/>
    <property type="evidence" value="ECO:0007669"/>
    <property type="project" value="TreeGrafter"/>
</dbReference>
<dbReference type="Gene3D" id="1.10.287.950">
    <property type="entry name" value="Methyl-accepting chemotaxis protein"/>
    <property type="match status" value="3"/>
</dbReference>
<dbReference type="Pfam" id="PF00672">
    <property type="entry name" value="HAMP"/>
    <property type="match status" value="1"/>
</dbReference>
<feature type="transmembrane region" description="Helical" evidence="4">
    <location>
        <begin position="202"/>
        <end position="225"/>
    </location>
</feature>
<comment type="caution">
    <text evidence="7">The sequence shown here is derived from an EMBL/GenBank/DDBJ whole genome shotgun (WGS) entry which is preliminary data.</text>
</comment>